<evidence type="ECO:0000313" key="1">
    <source>
        <dbReference type="EMBL" id="KAL2842468.1"/>
    </source>
</evidence>
<proteinExistence type="predicted"/>
<keyword evidence="2" id="KW-1185">Reference proteome</keyword>
<dbReference type="EMBL" id="JBFXLR010000051">
    <property type="protein sequence ID" value="KAL2842468.1"/>
    <property type="molecule type" value="Genomic_DNA"/>
</dbReference>
<dbReference type="RefSeq" id="XP_070895093.1">
    <property type="nucleotide sequence ID" value="XM_071046724.1"/>
</dbReference>
<accession>A0ABR4JQZ7</accession>
<organism evidence="1 2">
    <name type="scientific">Aspergillus pseudodeflectus</name>
    <dbReference type="NCBI Taxonomy" id="176178"/>
    <lineage>
        <taxon>Eukaryota</taxon>
        <taxon>Fungi</taxon>
        <taxon>Dikarya</taxon>
        <taxon>Ascomycota</taxon>
        <taxon>Pezizomycotina</taxon>
        <taxon>Eurotiomycetes</taxon>
        <taxon>Eurotiomycetidae</taxon>
        <taxon>Eurotiales</taxon>
        <taxon>Aspergillaceae</taxon>
        <taxon>Aspergillus</taxon>
        <taxon>Aspergillus subgen. Nidulantes</taxon>
    </lineage>
</organism>
<comment type="caution">
    <text evidence="1">The sequence shown here is derived from an EMBL/GenBank/DDBJ whole genome shotgun (WGS) entry which is preliminary data.</text>
</comment>
<sequence>MALNRSRTCHVTILHPSDALLSTMDNLILLTQEIVANSQPTNPAQRFDLPSAFDPVVEEALKLQKTYKNHLEYQPT</sequence>
<gene>
    <name evidence="1" type="ORF">BJX68DRAFT_270644</name>
</gene>
<dbReference type="Proteomes" id="UP001610444">
    <property type="component" value="Unassembled WGS sequence"/>
</dbReference>
<reference evidence="1 2" key="1">
    <citation type="submission" date="2024-07" db="EMBL/GenBank/DDBJ databases">
        <title>Section-level genome sequencing and comparative genomics of Aspergillus sections Usti and Cavernicolus.</title>
        <authorList>
            <consortium name="Lawrence Berkeley National Laboratory"/>
            <person name="Nybo J.L."/>
            <person name="Vesth T.C."/>
            <person name="Theobald S."/>
            <person name="Frisvad J.C."/>
            <person name="Larsen T.O."/>
            <person name="Kjaerboelling I."/>
            <person name="Rothschild-Mancinelli K."/>
            <person name="Lyhne E.K."/>
            <person name="Kogle M.E."/>
            <person name="Barry K."/>
            <person name="Clum A."/>
            <person name="Na H."/>
            <person name="Ledsgaard L."/>
            <person name="Lin J."/>
            <person name="Lipzen A."/>
            <person name="Kuo A."/>
            <person name="Riley R."/>
            <person name="Mondo S."/>
            <person name="LaButti K."/>
            <person name="Haridas S."/>
            <person name="Pangalinan J."/>
            <person name="Salamov A.A."/>
            <person name="Simmons B.A."/>
            <person name="Magnuson J.K."/>
            <person name="Chen J."/>
            <person name="Drula E."/>
            <person name="Henrissat B."/>
            <person name="Wiebenga A."/>
            <person name="Lubbers R.J."/>
            <person name="Gomes A.C."/>
            <person name="Macurrencykelacurrency M.R."/>
            <person name="Stajich J."/>
            <person name="Grigoriev I.V."/>
            <person name="Mortensen U.H."/>
            <person name="De vries R.P."/>
            <person name="Baker S.E."/>
            <person name="Andersen M.R."/>
        </authorList>
    </citation>
    <scope>NUCLEOTIDE SEQUENCE [LARGE SCALE GENOMIC DNA]</scope>
    <source>
        <strain evidence="1 2">CBS 756.74</strain>
    </source>
</reference>
<name>A0ABR4JQZ7_9EURO</name>
<dbReference type="GeneID" id="98161888"/>
<evidence type="ECO:0000313" key="2">
    <source>
        <dbReference type="Proteomes" id="UP001610444"/>
    </source>
</evidence>
<protein>
    <submittedName>
        <fullName evidence="1">Uncharacterized protein</fullName>
    </submittedName>
</protein>